<proteinExistence type="inferred from homology"/>
<feature type="domain" description="Uracil-DNA glycosylase-like" evidence="10">
    <location>
        <begin position="32"/>
        <end position="193"/>
    </location>
</feature>
<reference evidence="11 12" key="1">
    <citation type="submission" date="2020-08" db="EMBL/GenBank/DDBJ databases">
        <title>Genomic Encyclopedia of Type Strains, Phase IV (KMG-IV): sequencing the most valuable type-strain genomes for metagenomic binning, comparative biology and taxonomic classification.</title>
        <authorList>
            <person name="Goeker M."/>
        </authorList>
    </citation>
    <scope>NUCLEOTIDE SEQUENCE [LARGE SCALE GENOMIC DNA]</scope>
    <source>
        <strain evidence="11 12">DSM 23562</strain>
    </source>
</reference>
<dbReference type="InterPro" id="IPR005122">
    <property type="entry name" value="Uracil-DNA_glycosylase-like"/>
</dbReference>
<comment type="caution">
    <text evidence="11">The sequence shown here is derived from an EMBL/GenBank/DDBJ whole genome shotgun (WGS) entry which is preliminary data.</text>
</comment>
<sequence length="211" mass="22968">MTEKESRIAALREEALGCQGCGLCETRTNVVFGEGNPNSPLVIVGEGPGETEDKTGRPFVGRAGQLLDECLYACGITRKHIFITNVVRCRPTLVGETGRLQNRPPTADEASACVSSWLEPILGTIEPLVILCLGAPSANTIIHKGFKITSERGKFFESCYARYAIAGLHPAYILRQEGAAYDHARELLIADIEAARKKVVEAKKEPPRTLF</sequence>
<dbReference type="EMBL" id="JACHGW010000008">
    <property type="protein sequence ID" value="MBB6053646.1"/>
    <property type="molecule type" value="Genomic_DNA"/>
</dbReference>
<evidence type="ECO:0000256" key="2">
    <source>
        <dbReference type="ARBA" id="ARBA00019403"/>
    </source>
</evidence>
<evidence type="ECO:0000256" key="7">
    <source>
        <dbReference type="ARBA" id="ARBA00023004"/>
    </source>
</evidence>
<dbReference type="SMART" id="SM00987">
    <property type="entry name" value="UreE_C"/>
    <property type="match status" value="1"/>
</dbReference>
<comment type="similarity">
    <text evidence="1">Belongs to the uracil-DNA glycosylase (UDG) superfamily. Type 4 (UDGa) family.</text>
</comment>
<dbReference type="GO" id="GO:0051539">
    <property type="term" value="F:4 iron, 4 sulfur cluster binding"/>
    <property type="evidence" value="ECO:0007669"/>
    <property type="project" value="UniProtKB-KW"/>
</dbReference>
<evidence type="ECO:0000256" key="9">
    <source>
        <dbReference type="ARBA" id="ARBA00023204"/>
    </source>
</evidence>
<organism evidence="11 12">
    <name type="scientific">Armatimonas rosea</name>
    <dbReference type="NCBI Taxonomy" id="685828"/>
    <lineage>
        <taxon>Bacteria</taxon>
        <taxon>Bacillati</taxon>
        <taxon>Armatimonadota</taxon>
        <taxon>Armatimonadia</taxon>
        <taxon>Armatimonadales</taxon>
        <taxon>Armatimonadaceae</taxon>
        <taxon>Armatimonas</taxon>
    </lineage>
</organism>
<dbReference type="PANTHER" id="PTHR33693">
    <property type="entry name" value="TYPE-5 URACIL-DNA GLYCOSYLASE"/>
    <property type="match status" value="1"/>
</dbReference>
<dbReference type="AlphaFoldDB" id="A0A7W9SVU0"/>
<evidence type="ECO:0000256" key="3">
    <source>
        <dbReference type="ARBA" id="ARBA00022485"/>
    </source>
</evidence>
<gene>
    <name evidence="11" type="ORF">HNQ39_005488</name>
</gene>
<dbReference type="GO" id="GO:0097506">
    <property type="term" value="F:deaminated base DNA N-glycosylase activity"/>
    <property type="evidence" value="ECO:0007669"/>
    <property type="project" value="UniProtKB-ARBA"/>
</dbReference>
<keyword evidence="7" id="KW-0408">Iron</keyword>
<evidence type="ECO:0000256" key="4">
    <source>
        <dbReference type="ARBA" id="ARBA00022723"/>
    </source>
</evidence>
<dbReference type="CDD" id="cd10030">
    <property type="entry name" value="UDG-F4_TTUDGA_SPO1dp_like"/>
    <property type="match status" value="1"/>
</dbReference>
<evidence type="ECO:0000256" key="5">
    <source>
        <dbReference type="ARBA" id="ARBA00022763"/>
    </source>
</evidence>
<accession>A0A7W9SVU0</accession>
<keyword evidence="11" id="KW-0548">Nucleotidyltransferase</keyword>
<protein>
    <recommendedName>
        <fullName evidence="2">Type-4 uracil-DNA glycosylase</fullName>
    </recommendedName>
</protein>
<dbReference type="RefSeq" id="WP_184203740.1">
    <property type="nucleotide sequence ID" value="NZ_JACHGW010000008.1"/>
</dbReference>
<evidence type="ECO:0000313" key="11">
    <source>
        <dbReference type="EMBL" id="MBB6053646.1"/>
    </source>
</evidence>
<evidence type="ECO:0000256" key="8">
    <source>
        <dbReference type="ARBA" id="ARBA00023014"/>
    </source>
</evidence>
<dbReference type="Pfam" id="PF03167">
    <property type="entry name" value="UDG"/>
    <property type="match status" value="1"/>
</dbReference>
<dbReference type="GO" id="GO:0046872">
    <property type="term" value="F:metal ion binding"/>
    <property type="evidence" value="ECO:0007669"/>
    <property type="project" value="UniProtKB-KW"/>
</dbReference>
<dbReference type="SUPFAM" id="SSF52141">
    <property type="entry name" value="Uracil-DNA glycosylase-like"/>
    <property type="match status" value="1"/>
</dbReference>
<keyword evidence="4" id="KW-0479">Metal-binding</keyword>
<name>A0A7W9SVU0_ARMRO</name>
<keyword evidence="6" id="KW-0378">Hydrolase</keyword>
<dbReference type="InterPro" id="IPR036895">
    <property type="entry name" value="Uracil-DNA_glycosylase-like_sf"/>
</dbReference>
<evidence type="ECO:0000313" key="12">
    <source>
        <dbReference type="Proteomes" id="UP000520814"/>
    </source>
</evidence>
<evidence type="ECO:0000256" key="1">
    <source>
        <dbReference type="ARBA" id="ARBA00006521"/>
    </source>
</evidence>
<dbReference type="GO" id="GO:0016779">
    <property type="term" value="F:nucleotidyltransferase activity"/>
    <property type="evidence" value="ECO:0007669"/>
    <property type="project" value="UniProtKB-KW"/>
</dbReference>
<dbReference type="PANTHER" id="PTHR33693:SF9">
    <property type="entry name" value="TYPE-4 URACIL-DNA GLYCOSYLASE"/>
    <property type="match status" value="1"/>
</dbReference>
<dbReference type="Proteomes" id="UP000520814">
    <property type="component" value="Unassembled WGS sequence"/>
</dbReference>
<dbReference type="SMART" id="SM00986">
    <property type="entry name" value="UDG"/>
    <property type="match status" value="1"/>
</dbReference>
<dbReference type="NCBIfam" id="TIGR00758">
    <property type="entry name" value="UDG_fam4"/>
    <property type="match status" value="1"/>
</dbReference>
<dbReference type="InterPro" id="IPR051536">
    <property type="entry name" value="UDG_Type-4/5"/>
</dbReference>
<evidence type="ECO:0000256" key="6">
    <source>
        <dbReference type="ARBA" id="ARBA00022801"/>
    </source>
</evidence>
<keyword evidence="9" id="KW-0234">DNA repair</keyword>
<keyword evidence="8" id="KW-0411">Iron-sulfur</keyword>
<keyword evidence="3" id="KW-0004">4Fe-4S</keyword>
<dbReference type="GO" id="GO:0006281">
    <property type="term" value="P:DNA repair"/>
    <property type="evidence" value="ECO:0007669"/>
    <property type="project" value="UniProtKB-KW"/>
</dbReference>
<dbReference type="InterPro" id="IPR005273">
    <property type="entry name" value="Ura-DNA_glyco_family4"/>
</dbReference>
<keyword evidence="12" id="KW-1185">Reference proteome</keyword>
<keyword evidence="5" id="KW-0227">DNA damage</keyword>
<dbReference type="Gene3D" id="3.40.470.10">
    <property type="entry name" value="Uracil-DNA glycosylase-like domain"/>
    <property type="match status" value="1"/>
</dbReference>
<keyword evidence="11" id="KW-0808">Transferase</keyword>
<evidence type="ECO:0000259" key="10">
    <source>
        <dbReference type="SMART" id="SM00986"/>
    </source>
</evidence>